<keyword evidence="2 4" id="KW-1133">Transmembrane helix</keyword>
<feature type="transmembrane region" description="Helical" evidence="4">
    <location>
        <begin position="332"/>
        <end position="352"/>
    </location>
</feature>
<dbReference type="PROSITE" id="PS50850">
    <property type="entry name" value="MFS"/>
    <property type="match status" value="1"/>
</dbReference>
<dbReference type="Pfam" id="PF07690">
    <property type="entry name" value="MFS_1"/>
    <property type="match status" value="2"/>
</dbReference>
<feature type="transmembrane region" description="Helical" evidence="4">
    <location>
        <begin position="237"/>
        <end position="260"/>
    </location>
</feature>
<feature type="transmembrane region" description="Helical" evidence="4">
    <location>
        <begin position="296"/>
        <end position="320"/>
    </location>
</feature>
<feature type="transmembrane region" description="Helical" evidence="4">
    <location>
        <begin position="207"/>
        <end position="225"/>
    </location>
</feature>
<dbReference type="PANTHER" id="PTHR23534">
    <property type="entry name" value="MFS PERMEASE"/>
    <property type="match status" value="1"/>
</dbReference>
<dbReference type="AlphaFoldDB" id="A0A1N6Q5W5"/>
<keyword evidence="7" id="KW-1185">Reference proteome</keyword>
<evidence type="ECO:0000313" key="7">
    <source>
        <dbReference type="Proteomes" id="UP000186895"/>
    </source>
</evidence>
<feature type="transmembrane region" description="Helical" evidence="4">
    <location>
        <begin position="70"/>
        <end position="89"/>
    </location>
</feature>
<dbReference type="SUPFAM" id="SSF103473">
    <property type="entry name" value="MFS general substrate transporter"/>
    <property type="match status" value="1"/>
</dbReference>
<feature type="transmembrane region" description="Helical" evidence="4">
    <location>
        <begin position="358"/>
        <end position="379"/>
    </location>
</feature>
<feature type="transmembrane region" description="Helical" evidence="4">
    <location>
        <begin position="130"/>
        <end position="151"/>
    </location>
</feature>
<evidence type="ECO:0000259" key="5">
    <source>
        <dbReference type="PROSITE" id="PS50850"/>
    </source>
</evidence>
<dbReference type="InterPro" id="IPR020846">
    <property type="entry name" value="MFS_dom"/>
</dbReference>
<protein>
    <submittedName>
        <fullName evidence="6">Predicted arabinose efflux permease, MFS family</fullName>
    </submittedName>
</protein>
<name>A0A1N6Q5W5_9GAMM</name>
<evidence type="ECO:0000256" key="2">
    <source>
        <dbReference type="ARBA" id="ARBA00022989"/>
    </source>
</evidence>
<dbReference type="InterPro" id="IPR011701">
    <property type="entry name" value="MFS"/>
</dbReference>
<dbReference type="Proteomes" id="UP000186895">
    <property type="component" value="Unassembled WGS sequence"/>
</dbReference>
<feature type="transmembrane region" description="Helical" evidence="4">
    <location>
        <begin position="37"/>
        <end position="63"/>
    </location>
</feature>
<dbReference type="PANTHER" id="PTHR23534:SF1">
    <property type="entry name" value="MAJOR FACILITATOR SUPERFAMILY PROTEIN"/>
    <property type="match status" value="1"/>
</dbReference>
<feature type="transmembrane region" description="Helical" evidence="4">
    <location>
        <begin position="157"/>
        <end position="179"/>
    </location>
</feature>
<sequence>MNRDVWLLALCQALLNTGNVLLVSVNALIGQQLAPATHWITLPVACQFIGLMLATIPASLIMARIGRRNGFVLGNLVGLAGALLCFFALQASAFALFCLGTGLIGVGIGFGMLYRFAAVEVCNTGYESRAISMVMLGGVIAAVLGPNLAVHTRELEWGALFSGAFVVLAGLYLLALLLLSQVRIPPMPAKVAGHARPVRDIILQPRFLMAVIVAMVSYAVMNLLMTATPLAMARCGYAFSSAANVIEWHVLGMFLPSFFTGHLIKHFGERRLMLAGSVLMLICIGINLHGQSEWHFWSALFLLGLGWNWMFISATSYLTGAYRDGEKAKAQASNEFLVFSTVTLSALAAGWLEAALGWATMNVLMIPVVIFALLALVLLEPLRRQSEEPAVQQQV</sequence>
<dbReference type="STRING" id="49186.SAMN05421647_102282"/>
<evidence type="ECO:0000256" key="4">
    <source>
        <dbReference type="SAM" id="Phobius"/>
    </source>
</evidence>
<evidence type="ECO:0000313" key="6">
    <source>
        <dbReference type="EMBL" id="SIQ11993.1"/>
    </source>
</evidence>
<dbReference type="Gene3D" id="1.20.1250.20">
    <property type="entry name" value="MFS general substrate transporter like domains"/>
    <property type="match status" value="1"/>
</dbReference>
<evidence type="ECO:0000256" key="3">
    <source>
        <dbReference type="ARBA" id="ARBA00023136"/>
    </source>
</evidence>
<accession>A0A1N6Q5W5</accession>
<reference evidence="7" key="1">
    <citation type="submission" date="2017-01" db="EMBL/GenBank/DDBJ databases">
        <authorList>
            <person name="Varghese N."/>
            <person name="Submissions S."/>
        </authorList>
    </citation>
    <scope>NUCLEOTIDE SEQUENCE [LARGE SCALE GENOMIC DNA]</scope>
    <source>
        <strain evidence="7">DSM 7027</strain>
    </source>
</reference>
<dbReference type="GO" id="GO:0022857">
    <property type="term" value="F:transmembrane transporter activity"/>
    <property type="evidence" value="ECO:0007669"/>
    <property type="project" value="InterPro"/>
</dbReference>
<feature type="domain" description="Major facilitator superfamily (MFS) profile" evidence="5">
    <location>
        <begin position="1"/>
        <end position="384"/>
    </location>
</feature>
<keyword evidence="3 4" id="KW-0472">Membrane</keyword>
<organism evidence="6 7">
    <name type="scientific">Marinobacterium stanieri</name>
    <dbReference type="NCBI Taxonomy" id="49186"/>
    <lineage>
        <taxon>Bacteria</taxon>
        <taxon>Pseudomonadati</taxon>
        <taxon>Pseudomonadota</taxon>
        <taxon>Gammaproteobacteria</taxon>
        <taxon>Oceanospirillales</taxon>
        <taxon>Oceanospirillaceae</taxon>
        <taxon>Marinobacterium</taxon>
    </lineage>
</organism>
<proteinExistence type="predicted"/>
<gene>
    <name evidence="6" type="ORF">SAMN05421647_102282</name>
</gene>
<feature type="transmembrane region" description="Helical" evidence="4">
    <location>
        <begin position="272"/>
        <end position="290"/>
    </location>
</feature>
<dbReference type="InterPro" id="IPR036259">
    <property type="entry name" value="MFS_trans_sf"/>
</dbReference>
<evidence type="ECO:0000256" key="1">
    <source>
        <dbReference type="ARBA" id="ARBA00022692"/>
    </source>
</evidence>
<dbReference type="EMBL" id="FTMN01000002">
    <property type="protein sequence ID" value="SIQ11993.1"/>
    <property type="molecule type" value="Genomic_DNA"/>
</dbReference>
<keyword evidence="1 4" id="KW-0812">Transmembrane</keyword>
<dbReference type="eggNOG" id="COG2814">
    <property type="taxonomic scope" value="Bacteria"/>
</dbReference>
<dbReference type="RefSeq" id="WP_076461686.1">
    <property type="nucleotide sequence ID" value="NZ_FTMN01000002.1"/>
</dbReference>
<feature type="transmembrane region" description="Helical" evidence="4">
    <location>
        <begin position="95"/>
        <end position="118"/>
    </location>
</feature>